<keyword evidence="1" id="KW-0812">Transmembrane</keyword>
<evidence type="ECO:0000313" key="2">
    <source>
        <dbReference type="EMBL" id="NLT80092.1"/>
    </source>
</evidence>
<sequence>MSTFTFSPGIGWVPAAIISLVLLAAAVTTVIITRRQGTSSDTTAWACARRSGIALLLAVMVLTPSTVTSTTSKAVNATDVFIAVDVTGSMAVNDAHYGSDATVTRKAAAVQAITDITKLYPDASFAGIRFGASGTLDVPLTPDSNAIDTWAQTLTTESTFASSGSNLDAPLDQLLLQLKAARQQHPDDALIVYYISDGEQTSTANRRSFSSLRQYVDDATTVGVGSTDGGQIPVTDGTGANAGEQWVIDPTTKQPGISKMDPKNLKAIADEMSGRYVALDAKTTLENSASAETSRQYRLTVTPKERTVTAPLVWPFAIAAGVLLLWEAGAWLVTSRRMI</sequence>
<protein>
    <submittedName>
        <fullName evidence="2">VWA domain-containing protein</fullName>
    </submittedName>
</protein>
<accession>A0A971IDL7</accession>
<dbReference type="Proteomes" id="UP000767327">
    <property type="component" value="Unassembled WGS sequence"/>
</dbReference>
<dbReference type="EMBL" id="JAAXZR010000025">
    <property type="protein sequence ID" value="NLT80092.1"/>
    <property type="molecule type" value="Genomic_DNA"/>
</dbReference>
<proteinExistence type="predicted"/>
<dbReference type="AlphaFoldDB" id="A0A971IDL7"/>
<dbReference type="RefSeq" id="WP_273174304.1">
    <property type="nucleotide sequence ID" value="NZ_JAAXZR010000025.1"/>
</dbReference>
<keyword evidence="1" id="KW-0472">Membrane</keyword>
<reference evidence="2" key="2">
    <citation type="submission" date="2020-01" db="EMBL/GenBank/DDBJ databases">
        <authorList>
            <person name="Campanaro S."/>
        </authorList>
    </citation>
    <scope>NUCLEOTIDE SEQUENCE</scope>
    <source>
        <strain evidence="2">AS01afH2WH_6</strain>
    </source>
</reference>
<dbReference type="InterPro" id="IPR036465">
    <property type="entry name" value="vWFA_dom_sf"/>
</dbReference>
<dbReference type="SUPFAM" id="SSF53300">
    <property type="entry name" value="vWA-like"/>
    <property type="match status" value="1"/>
</dbReference>
<gene>
    <name evidence="2" type="ORF">GXW98_07410</name>
</gene>
<comment type="caution">
    <text evidence="2">The sequence shown here is derived from an EMBL/GenBank/DDBJ whole genome shotgun (WGS) entry which is preliminary data.</text>
</comment>
<keyword evidence="1" id="KW-1133">Transmembrane helix</keyword>
<evidence type="ECO:0000313" key="3">
    <source>
        <dbReference type="Proteomes" id="UP000767327"/>
    </source>
</evidence>
<feature type="transmembrane region" description="Helical" evidence="1">
    <location>
        <begin position="12"/>
        <end position="32"/>
    </location>
</feature>
<dbReference type="CDD" id="cd00198">
    <property type="entry name" value="vWFA"/>
    <property type="match status" value="1"/>
</dbReference>
<evidence type="ECO:0000256" key="1">
    <source>
        <dbReference type="SAM" id="Phobius"/>
    </source>
</evidence>
<feature type="transmembrane region" description="Helical" evidence="1">
    <location>
        <begin position="312"/>
        <end position="333"/>
    </location>
</feature>
<name>A0A971IDL7_9BIFI</name>
<dbReference type="Gene3D" id="3.40.50.410">
    <property type="entry name" value="von Willebrand factor, type A domain"/>
    <property type="match status" value="1"/>
</dbReference>
<reference evidence="2" key="1">
    <citation type="journal article" date="2020" name="Biotechnol. Biofuels">
        <title>New insights from the biogas microbiome by comprehensive genome-resolved metagenomics of nearly 1600 species originating from multiple anaerobic digesters.</title>
        <authorList>
            <person name="Campanaro S."/>
            <person name="Treu L."/>
            <person name="Rodriguez-R L.M."/>
            <person name="Kovalovszki A."/>
            <person name="Ziels R.M."/>
            <person name="Maus I."/>
            <person name="Zhu X."/>
            <person name="Kougias P.G."/>
            <person name="Basile A."/>
            <person name="Luo G."/>
            <person name="Schluter A."/>
            <person name="Konstantinidis K.T."/>
            <person name="Angelidaki I."/>
        </authorList>
    </citation>
    <scope>NUCLEOTIDE SEQUENCE</scope>
    <source>
        <strain evidence="2">AS01afH2WH_6</strain>
    </source>
</reference>
<organism evidence="2 3">
    <name type="scientific">Bifidobacterium crudilactis</name>
    <dbReference type="NCBI Taxonomy" id="327277"/>
    <lineage>
        <taxon>Bacteria</taxon>
        <taxon>Bacillati</taxon>
        <taxon>Actinomycetota</taxon>
        <taxon>Actinomycetes</taxon>
        <taxon>Bifidobacteriales</taxon>
        <taxon>Bifidobacteriaceae</taxon>
        <taxon>Bifidobacterium</taxon>
    </lineage>
</organism>